<dbReference type="Pfam" id="PF00076">
    <property type="entry name" value="RRM_1"/>
    <property type="match status" value="2"/>
</dbReference>
<dbReference type="InterPro" id="IPR035979">
    <property type="entry name" value="RBD_domain_sf"/>
</dbReference>
<dbReference type="SUPFAM" id="SSF54928">
    <property type="entry name" value="RNA-binding domain, RBD"/>
    <property type="match status" value="2"/>
</dbReference>
<dbReference type="InterPro" id="IPR000504">
    <property type="entry name" value="RRM_dom"/>
</dbReference>
<evidence type="ECO:0000256" key="2">
    <source>
        <dbReference type="PROSITE-ProRule" id="PRU00176"/>
    </source>
</evidence>
<keyword evidence="1 2" id="KW-0694">RNA-binding</keyword>
<feature type="domain" description="RRM" evidence="4">
    <location>
        <begin position="334"/>
        <end position="416"/>
    </location>
</feature>
<feature type="compositionally biased region" description="Low complexity" evidence="3">
    <location>
        <begin position="12"/>
        <end position="24"/>
    </location>
</feature>
<dbReference type="EMBL" id="CAUWAG010000006">
    <property type="protein sequence ID" value="CAJ2503918.1"/>
    <property type="molecule type" value="Genomic_DNA"/>
</dbReference>
<feature type="region of interest" description="Disordered" evidence="3">
    <location>
        <begin position="1"/>
        <end position="35"/>
    </location>
</feature>
<dbReference type="Proteomes" id="UP001295740">
    <property type="component" value="Unassembled WGS sequence"/>
</dbReference>
<feature type="region of interest" description="Disordered" evidence="3">
    <location>
        <begin position="556"/>
        <end position="587"/>
    </location>
</feature>
<gene>
    <name evidence="5" type="ORF">KHLLAP_LOCUS4386</name>
</gene>
<dbReference type="AlphaFoldDB" id="A0AAI8VFF7"/>
<dbReference type="SMART" id="SM00360">
    <property type="entry name" value="RRM"/>
    <property type="match status" value="2"/>
</dbReference>
<name>A0AAI8VFF7_9PEZI</name>
<dbReference type="CDD" id="cd00590">
    <property type="entry name" value="RRM_SF"/>
    <property type="match status" value="1"/>
</dbReference>
<organism evidence="5 6">
    <name type="scientific">Anthostomella pinea</name>
    <dbReference type="NCBI Taxonomy" id="933095"/>
    <lineage>
        <taxon>Eukaryota</taxon>
        <taxon>Fungi</taxon>
        <taxon>Dikarya</taxon>
        <taxon>Ascomycota</taxon>
        <taxon>Pezizomycotina</taxon>
        <taxon>Sordariomycetes</taxon>
        <taxon>Xylariomycetidae</taxon>
        <taxon>Xylariales</taxon>
        <taxon>Xylariaceae</taxon>
        <taxon>Anthostomella</taxon>
    </lineage>
</organism>
<evidence type="ECO:0000256" key="1">
    <source>
        <dbReference type="ARBA" id="ARBA00022884"/>
    </source>
</evidence>
<keyword evidence="6" id="KW-1185">Reference proteome</keyword>
<protein>
    <submittedName>
        <fullName evidence="5">Uu.00g113120.m01.CDS01</fullName>
    </submittedName>
</protein>
<feature type="domain" description="RRM" evidence="4">
    <location>
        <begin position="154"/>
        <end position="232"/>
    </location>
</feature>
<dbReference type="GO" id="GO:0003723">
    <property type="term" value="F:RNA binding"/>
    <property type="evidence" value="ECO:0007669"/>
    <property type="project" value="UniProtKB-UniRule"/>
</dbReference>
<dbReference type="PROSITE" id="PS50102">
    <property type="entry name" value="RRM"/>
    <property type="match status" value="2"/>
</dbReference>
<dbReference type="InterPro" id="IPR052462">
    <property type="entry name" value="SLIRP/GR-RBP-like"/>
</dbReference>
<feature type="region of interest" description="Disordered" evidence="3">
    <location>
        <begin position="436"/>
        <end position="465"/>
    </location>
</feature>
<comment type="caution">
    <text evidence="5">The sequence shown here is derived from an EMBL/GenBank/DDBJ whole genome shotgun (WGS) entry which is preliminary data.</text>
</comment>
<reference evidence="5" key="1">
    <citation type="submission" date="2023-10" db="EMBL/GenBank/DDBJ databases">
        <authorList>
            <person name="Hackl T."/>
        </authorList>
    </citation>
    <scope>NUCLEOTIDE SEQUENCE</scope>
</reference>
<feature type="compositionally biased region" description="Basic and acidic residues" evidence="3">
    <location>
        <begin position="576"/>
        <end position="587"/>
    </location>
</feature>
<evidence type="ECO:0000313" key="5">
    <source>
        <dbReference type="EMBL" id="CAJ2503918.1"/>
    </source>
</evidence>
<evidence type="ECO:0000256" key="3">
    <source>
        <dbReference type="SAM" id="MobiDB-lite"/>
    </source>
</evidence>
<accession>A0AAI8VFF7</accession>
<dbReference type="InterPro" id="IPR012677">
    <property type="entry name" value="Nucleotide-bd_a/b_plait_sf"/>
</dbReference>
<sequence>MASTSSKDSMIAAGSQSSPSTSSSQGGGAPVDGMENLTLTGTAARGRYEPPHVRADSTKSERFLVGAVDDEDVFGAQMAPRYSHEESINFPASDSIGAYNHGQTTTMASLMAAQVAPSFLRRVPTPVRSTRANRSENRHEVEGVDAQIYYSPEACVFVANLPEAKSDSVLEAAITKAFLTFGSVFVKIRRDPKNMPFAFCQFTRKEHADVAEKQGKGMLIEGRACRTEKVKANRAFVVFSVAGLDVDVEQAQYELVQFGAIAKCQRLEEEYAVAMNLHGAVMVEFEKFDPGRDIVAHYRNNPYWRVIAYDIKKVNKPPVDAAEQYLKRYEVDRRSIYIGGLPSDVTNLDEIIEAAAGQYGEVKSLQVIRKPLPDGSRTVVFAFVEFSRPDVAELACQNMRDTIIADARVKVQRKNSKDPNGTIRHPRVTHVQLPPIQRQQASPDVSTIKKEEPSTPLRVGAVNTGNSGTRSGGYAGYGTPSAHSYGAYTYGGGFGGGQGQYGGVNYGASPYYPATPGYYSQQQQQQPYWPTPFVQEGNFGPMAYYSNTQGFGASPMPAGPAFRAEEEGISGTPTKAKSEYSDKNTEF</sequence>
<evidence type="ECO:0000259" key="4">
    <source>
        <dbReference type="PROSITE" id="PS50102"/>
    </source>
</evidence>
<evidence type="ECO:0000313" key="6">
    <source>
        <dbReference type="Proteomes" id="UP001295740"/>
    </source>
</evidence>
<dbReference type="Gene3D" id="3.30.70.330">
    <property type="match status" value="2"/>
</dbReference>
<proteinExistence type="predicted"/>
<dbReference type="PANTHER" id="PTHR48027">
    <property type="entry name" value="HETEROGENEOUS NUCLEAR RIBONUCLEOPROTEIN 87F-RELATED"/>
    <property type="match status" value="1"/>
</dbReference>